<dbReference type="Proteomes" id="UP001054889">
    <property type="component" value="Unassembled WGS sequence"/>
</dbReference>
<keyword evidence="3" id="KW-1185">Reference proteome</keyword>
<reference evidence="2" key="2">
    <citation type="submission" date="2021-12" db="EMBL/GenBank/DDBJ databases">
        <title>Resequencing data analysis of finger millet.</title>
        <authorList>
            <person name="Hatakeyama M."/>
            <person name="Aluri S."/>
            <person name="Balachadran M.T."/>
            <person name="Sivarajan S.R."/>
            <person name="Poveda L."/>
            <person name="Shimizu-Inatsugi R."/>
            <person name="Schlapbach R."/>
            <person name="Sreeman S.M."/>
            <person name="Shimizu K.K."/>
        </authorList>
    </citation>
    <scope>NUCLEOTIDE SEQUENCE</scope>
</reference>
<gene>
    <name evidence="2" type="primary">gb05830</name>
    <name evidence="2" type="ORF">PR202_gb05830</name>
</gene>
<dbReference type="AlphaFoldDB" id="A0AAV5E822"/>
<feature type="transmembrane region" description="Helical" evidence="1">
    <location>
        <begin position="199"/>
        <end position="216"/>
    </location>
</feature>
<dbReference type="EMBL" id="BQKI01000073">
    <property type="protein sequence ID" value="GJN18649.1"/>
    <property type="molecule type" value="Genomic_DNA"/>
</dbReference>
<organism evidence="2 3">
    <name type="scientific">Eleusine coracana subsp. coracana</name>
    <dbReference type="NCBI Taxonomy" id="191504"/>
    <lineage>
        <taxon>Eukaryota</taxon>
        <taxon>Viridiplantae</taxon>
        <taxon>Streptophyta</taxon>
        <taxon>Embryophyta</taxon>
        <taxon>Tracheophyta</taxon>
        <taxon>Spermatophyta</taxon>
        <taxon>Magnoliopsida</taxon>
        <taxon>Liliopsida</taxon>
        <taxon>Poales</taxon>
        <taxon>Poaceae</taxon>
        <taxon>PACMAD clade</taxon>
        <taxon>Chloridoideae</taxon>
        <taxon>Cynodonteae</taxon>
        <taxon>Eleusininae</taxon>
        <taxon>Eleusine</taxon>
    </lineage>
</organism>
<keyword evidence="1" id="KW-1133">Transmembrane helix</keyword>
<keyword evidence="1" id="KW-0812">Transmembrane</keyword>
<evidence type="ECO:0000313" key="3">
    <source>
        <dbReference type="Proteomes" id="UP001054889"/>
    </source>
</evidence>
<feature type="transmembrane region" description="Helical" evidence="1">
    <location>
        <begin position="131"/>
        <end position="152"/>
    </location>
</feature>
<evidence type="ECO:0000256" key="1">
    <source>
        <dbReference type="SAM" id="Phobius"/>
    </source>
</evidence>
<dbReference type="InterPro" id="IPR012171">
    <property type="entry name" value="Fatty_acid_desaturase"/>
</dbReference>
<dbReference type="PANTHER" id="PTHR19353:SF67">
    <property type="entry name" value="CYTOCHROME B5 HEME-BINDING DOMAIN-CONTAINING PROTEIN"/>
    <property type="match status" value="1"/>
</dbReference>
<feature type="transmembrane region" description="Helical" evidence="1">
    <location>
        <begin position="105"/>
        <end position="125"/>
    </location>
</feature>
<sequence>MVAVLDAAAAATGTVAEKKKEASTTSMLRSVTSSEMALHCTEGDLWVAVQGKPGRAGRHGRVRGVPPSLRVAALSDYAVSDVSRDYLRLVADFARAGLFDRKGHVCAFSLLAMAALLSGAVWLVLASSSVAAHMVAAVMLGFLWMQSGFLGHDSGHYAAMPTRALTFYPVMCLARANLFAQSFLLLLVDTHTRVPAGRVLELAGLAVFWAWYPWLVTRLPTSEERAAFVLLSFAVTGIQHVQFCLNHFSAGTYVGRPRGDDWFQKQTRGTLDVDCPPWMDWFYVVDLSTHGTSVWGSRAAALASNLAIRRFDWIPGVE</sequence>
<comment type="caution">
    <text evidence="2">The sequence shown here is derived from an EMBL/GenBank/DDBJ whole genome shotgun (WGS) entry which is preliminary data.</text>
</comment>
<dbReference type="PANTHER" id="PTHR19353">
    <property type="entry name" value="FATTY ACID DESATURASE 2"/>
    <property type="match status" value="1"/>
</dbReference>
<dbReference type="GO" id="GO:0016020">
    <property type="term" value="C:membrane"/>
    <property type="evidence" value="ECO:0007669"/>
    <property type="project" value="TreeGrafter"/>
</dbReference>
<accession>A0AAV5E822</accession>
<dbReference type="GO" id="GO:0006629">
    <property type="term" value="P:lipid metabolic process"/>
    <property type="evidence" value="ECO:0007669"/>
    <property type="project" value="TreeGrafter"/>
</dbReference>
<reference evidence="2" key="1">
    <citation type="journal article" date="2018" name="DNA Res.">
        <title>Multiple hybrid de novo genome assembly of finger millet, an orphan allotetraploid crop.</title>
        <authorList>
            <person name="Hatakeyama M."/>
            <person name="Aluri S."/>
            <person name="Balachadran M.T."/>
            <person name="Sivarajan S.R."/>
            <person name="Patrignani A."/>
            <person name="Gruter S."/>
            <person name="Poveda L."/>
            <person name="Shimizu-Inatsugi R."/>
            <person name="Baeten J."/>
            <person name="Francoijs K.J."/>
            <person name="Nataraja K.N."/>
            <person name="Reddy Y.A.N."/>
            <person name="Phadnis S."/>
            <person name="Ravikumar R.L."/>
            <person name="Schlapbach R."/>
            <person name="Sreeman S.M."/>
            <person name="Shimizu K.K."/>
        </authorList>
    </citation>
    <scope>NUCLEOTIDE SEQUENCE</scope>
</reference>
<dbReference type="GO" id="GO:0016717">
    <property type="term" value="F:oxidoreductase activity, acting on paired donors, with oxidation of a pair of donors resulting in the reduction of molecular oxygen to two molecules of water"/>
    <property type="evidence" value="ECO:0007669"/>
    <property type="project" value="TreeGrafter"/>
</dbReference>
<name>A0AAV5E822_ELECO</name>
<evidence type="ECO:0000313" key="2">
    <source>
        <dbReference type="EMBL" id="GJN18649.1"/>
    </source>
</evidence>
<protein>
    <submittedName>
        <fullName evidence="2">Uncharacterized protein</fullName>
    </submittedName>
</protein>
<proteinExistence type="predicted"/>
<feature type="transmembrane region" description="Helical" evidence="1">
    <location>
        <begin position="164"/>
        <end position="187"/>
    </location>
</feature>
<keyword evidence="1" id="KW-0472">Membrane</keyword>